<dbReference type="Gene3D" id="3.50.50.60">
    <property type="entry name" value="FAD/NAD(P)-binding domain"/>
    <property type="match status" value="1"/>
</dbReference>
<dbReference type="PANTHER" id="PTHR13847:SF281">
    <property type="entry name" value="FAD DEPENDENT OXIDOREDUCTASE DOMAIN-CONTAINING PROTEIN"/>
    <property type="match status" value="1"/>
</dbReference>
<dbReference type="Proteomes" id="UP000553980">
    <property type="component" value="Unassembled WGS sequence"/>
</dbReference>
<name>A0A5C5CD53_9HYPH</name>
<dbReference type="SUPFAM" id="SSF51905">
    <property type="entry name" value="FAD/NAD(P)-binding domain"/>
    <property type="match status" value="1"/>
</dbReference>
<dbReference type="OrthoDB" id="9814969at2"/>
<dbReference type="InterPro" id="IPR036188">
    <property type="entry name" value="FAD/NAD-bd_sf"/>
</dbReference>
<organism evidence="4 5">
    <name type="scientific">Brucella pecoris</name>
    <dbReference type="NCBI Taxonomy" id="867683"/>
    <lineage>
        <taxon>Bacteria</taxon>
        <taxon>Pseudomonadati</taxon>
        <taxon>Pseudomonadota</taxon>
        <taxon>Alphaproteobacteria</taxon>
        <taxon>Hyphomicrobiales</taxon>
        <taxon>Brucellaceae</taxon>
        <taxon>Brucella/Ochrobactrum group</taxon>
        <taxon>Brucella</taxon>
    </lineage>
</organism>
<dbReference type="InterPro" id="IPR001763">
    <property type="entry name" value="Rhodanese-like_dom"/>
</dbReference>
<dbReference type="EC" id="1.5.3.1" evidence="3"/>
<keyword evidence="1 3" id="KW-0560">Oxidoreductase</keyword>
<dbReference type="GO" id="GO:0005737">
    <property type="term" value="C:cytoplasm"/>
    <property type="evidence" value="ECO:0007669"/>
    <property type="project" value="TreeGrafter"/>
</dbReference>
<feature type="domain" description="Rhodanese" evidence="2">
    <location>
        <begin position="43"/>
        <end position="79"/>
    </location>
</feature>
<dbReference type="PANTHER" id="PTHR13847">
    <property type="entry name" value="SARCOSINE DEHYDROGENASE-RELATED"/>
    <property type="match status" value="1"/>
</dbReference>
<reference evidence="4 5" key="1">
    <citation type="journal article" date="2011" name="Int. J. Syst. Evol. Microbiol.">
        <title>Ochrobactrum pecoris sp. nov., isolated from farm animals.</title>
        <authorList>
            <person name="Kampfer P."/>
            <person name="Huber B."/>
            <person name="Busse H.J."/>
            <person name="Scholz H.C."/>
            <person name="Tomaso H."/>
            <person name="Hotzel H."/>
            <person name="Melzer F."/>
        </authorList>
    </citation>
    <scope>NUCLEOTIDE SEQUENCE [LARGE SCALE GENOMIC DNA]</scope>
    <source>
        <strain evidence="4 5">08RB2639</strain>
    </source>
</reference>
<dbReference type="AlphaFoldDB" id="A0A5C5CD53"/>
<proteinExistence type="predicted"/>
<evidence type="ECO:0000256" key="1">
    <source>
        <dbReference type="ARBA" id="ARBA00023002"/>
    </source>
</evidence>
<dbReference type="Proteomes" id="UP000313390">
    <property type="component" value="Unassembled WGS sequence"/>
</dbReference>
<keyword evidence="6" id="KW-1185">Reference proteome</keyword>
<reference evidence="4" key="2">
    <citation type="submission" date="2019-06" db="EMBL/GenBank/DDBJ databases">
        <authorList>
            <person name="Hu M."/>
        </authorList>
    </citation>
    <scope>NUCLEOTIDE SEQUENCE</scope>
    <source>
        <strain evidence="4">08RB2639</strain>
    </source>
</reference>
<dbReference type="Pfam" id="PF01266">
    <property type="entry name" value="DAO"/>
    <property type="match status" value="1"/>
</dbReference>
<dbReference type="EMBL" id="JACIEX010000023">
    <property type="protein sequence ID" value="MBB4096225.1"/>
    <property type="molecule type" value="Genomic_DNA"/>
</dbReference>
<sequence length="433" mass="46807">MTDYAGDCQNQFPSLWSATATENDPSTPLDGDTRCDVAVVGAGYTGLSAAIELQRRGVSVCVLDGGFPGWGGSGRNSGAVIRGFKNSRSELVKEFGEQRGRAMADFGAKVSARVFSLIDEFSIRCDLKRTGWILPAHNKGGLARIEERVRLWTEDGFPGLSMIAREDLARQLGSQHYIGGMIDSEGASLNPLSYARGLARAAMEFGARVHRETPVTHIRQASAGWRLETPRGMVHAKQVLVATDAYSSGLESSLDRSTATVHTNIVSTYPLPKDIADSILPGEQAVSDIRRILYYWHKDPHGRILFGTRGSLRGPNSEREFNHVQAAMLSVYPQLAGQPIEFRWSGKVGLTGNFVPHINQPKPGLWTSHGYCGRGVAMATAYGTLVGQVIAADPGIGELPVPHGPAPSMPPEPLRGMGVIAVTNFYRLLDLVN</sequence>
<evidence type="ECO:0000313" key="4">
    <source>
        <dbReference type="EMBL" id="TNV08726.1"/>
    </source>
</evidence>
<reference evidence="3 6" key="3">
    <citation type="submission" date="2020-08" db="EMBL/GenBank/DDBJ databases">
        <title>Genomic Encyclopedia of Type Strains, Phase IV (KMG-IV): sequencing the most valuable type-strain genomes for metagenomic binning, comparative biology and taxonomic classification.</title>
        <authorList>
            <person name="Goeker M."/>
        </authorList>
    </citation>
    <scope>NUCLEOTIDE SEQUENCE [LARGE SCALE GENOMIC DNA]</scope>
    <source>
        <strain evidence="3 6">DSM 23868</strain>
    </source>
</reference>
<dbReference type="EMBL" id="VEWK01000026">
    <property type="protein sequence ID" value="TNV08726.1"/>
    <property type="molecule type" value="Genomic_DNA"/>
</dbReference>
<evidence type="ECO:0000313" key="3">
    <source>
        <dbReference type="EMBL" id="MBB4096225.1"/>
    </source>
</evidence>
<dbReference type="RefSeq" id="WP_140023299.1">
    <property type="nucleotide sequence ID" value="NZ_JACIEX010000023.1"/>
</dbReference>
<evidence type="ECO:0000259" key="2">
    <source>
        <dbReference type="PROSITE" id="PS50206"/>
    </source>
</evidence>
<accession>A0A5C5CD53</accession>
<dbReference type="PROSITE" id="PS50206">
    <property type="entry name" value="RHODANESE_3"/>
    <property type="match status" value="1"/>
</dbReference>
<evidence type="ECO:0000313" key="6">
    <source>
        <dbReference type="Proteomes" id="UP000553980"/>
    </source>
</evidence>
<dbReference type="Gene3D" id="3.30.9.10">
    <property type="entry name" value="D-Amino Acid Oxidase, subunit A, domain 2"/>
    <property type="match status" value="1"/>
</dbReference>
<dbReference type="GO" id="GO:0008115">
    <property type="term" value="F:sarcosine oxidase activity"/>
    <property type="evidence" value="ECO:0007669"/>
    <property type="project" value="UniProtKB-EC"/>
</dbReference>
<protein>
    <submittedName>
        <fullName evidence="4">FAD-binding oxidoreductase</fullName>
    </submittedName>
    <submittedName>
        <fullName evidence="3">Sarcosine oxidase</fullName>
        <ecNumber evidence="3">1.5.3.1</ecNumber>
    </submittedName>
</protein>
<evidence type="ECO:0000313" key="5">
    <source>
        <dbReference type="Proteomes" id="UP000313390"/>
    </source>
</evidence>
<dbReference type="InterPro" id="IPR006076">
    <property type="entry name" value="FAD-dep_OxRdtase"/>
</dbReference>
<comment type="caution">
    <text evidence="4">The sequence shown here is derived from an EMBL/GenBank/DDBJ whole genome shotgun (WGS) entry which is preliminary data.</text>
</comment>
<gene>
    <name evidence="4" type="ORF">FIB18_23625</name>
    <name evidence="3" type="ORF">GGQ79_004784</name>
</gene>